<dbReference type="PANTHER" id="PTHR14440">
    <property type="entry name" value="DNA-DIRECTED RNA POLYMERASE I SUBUNIT RPA49"/>
    <property type="match status" value="1"/>
</dbReference>
<dbReference type="EMBL" id="OD001017">
    <property type="protein sequence ID" value="CAD7400270.1"/>
    <property type="molecule type" value="Genomic_DNA"/>
</dbReference>
<proteinExistence type="inferred from homology"/>
<keyword evidence="3" id="KW-0240">DNA-directed RNA polymerase</keyword>
<evidence type="ECO:0000256" key="6">
    <source>
        <dbReference type="SAM" id="MobiDB-lite"/>
    </source>
</evidence>
<sequence length="246" mass="27537">MARCTQDVPAVEKVESAHCAPVEDLELRGWKAPAVDQRGLPGRDSAKGKRRGGKIDPITPLEGRACVTAKRDKRKGGIGALLCELTHVSSAHWEFRSQSMKDKAICYIIVLGLIVSNYQLDLTTLIESSKVGLNKLIQLSRAVGASLKNKTKDVVVLKLPLPPMKVFYLNNFHSNITKTRLCTSHCKAKSKCAGHVPSWNYICKKTQRTWKERIKVGEHIRITKEGDTHNNISFYNKLQTTGKFWD</sequence>
<evidence type="ECO:0000256" key="3">
    <source>
        <dbReference type="ARBA" id="ARBA00022478"/>
    </source>
</evidence>
<gene>
    <name evidence="7" type="ORF">TPSB3V08_LOCUS2542</name>
</gene>
<organism evidence="7">
    <name type="scientific">Timema poppense</name>
    <name type="common">Walking stick</name>
    <dbReference type="NCBI Taxonomy" id="170557"/>
    <lineage>
        <taxon>Eukaryota</taxon>
        <taxon>Metazoa</taxon>
        <taxon>Ecdysozoa</taxon>
        <taxon>Arthropoda</taxon>
        <taxon>Hexapoda</taxon>
        <taxon>Insecta</taxon>
        <taxon>Pterygota</taxon>
        <taxon>Neoptera</taxon>
        <taxon>Polyneoptera</taxon>
        <taxon>Phasmatodea</taxon>
        <taxon>Timematodea</taxon>
        <taxon>Timematoidea</taxon>
        <taxon>Timematidae</taxon>
        <taxon>Timema</taxon>
    </lineage>
</organism>
<accession>A0A7R9CRJ4</accession>
<evidence type="ECO:0000256" key="1">
    <source>
        <dbReference type="ARBA" id="ARBA00004604"/>
    </source>
</evidence>
<evidence type="ECO:0000256" key="2">
    <source>
        <dbReference type="ARBA" id="ARBA00009430"/>
    </source>
</evidence>
<feature type="region of interest" description="Disordered" evidence="6">
    <location>
        <begin position="36"/>
        <end position="55"/>
    </location>
</feature>
<name>A0A7R9CRJ4_TIMPO</name>
<evidence type="ECO:0000313" key="7">
    <source>
        <dbReference type="EMBL" id="CAD7400270.1"/>
    </source>
</evidence>
<dbReference type="GO" id="GO:0003677">
    <property type="term" value="F:DNA binding"/>
    <property type="evidence" value="ECO:0007669"/>
    <property type="project" value="InterPro"/>
</dbReference>
<dbReference type="Pfam" id="PF06870">
    <property type="entry name" value="RNA_pol_I_A49"/>
    <property type="match status" value="1"/>
</dbReference>
<keyword evidence="5" id="KW-0539">Nucleus</keyword>
<protein>
    <submittedName>
        <fullName evidence="7">Uncharacterized protein</fullName>
    </submittedName>
</protein>
<keyword evidence="4" id="KW-0804">Transcription</keyword>
<dbReference type="GO" id="GO:0006351">
    <property type="term" value="P:DNA-templated transcription"/>
    <property type="evidence" value="ECO:0007669"/>
    <property type="project" value="InterPro"/>
</dbReference>
<evidence type="ECO:0000256" key="4">
    <source>
        <dbReference type="ARBA" id="ARBA00023163"/>
    </source>
</evidence>
<comment type="similarity">
    <text evidence="2">Belongs to the eukaryotic RPA49/POLR1E RNA polymerase subunit family.</text>
</comment>
<comment type="subcellular location">
    <subcellularLocation>
        <location evidence="1">Nucleus</location>
        <location evidence="1">Nucleolus</location>
    </subcellularLocation>
</comment>
<dbReference type="GO" id="GO:0000428">
    <property type="term" value="C:DNA-directed RNA polymerase complex"/>
    <property type="evidence" value="ECO:0007669"/>
    <property type="project" value="UniProtKB-KW"/>
</dbReference>
<reference evidence="7" key="1">
    <citation type="submission" date="2020-11" db="EMBL/GenBank/DDBJ databases">
        <authorList>
            <person name="Tran Van P."/>
        </authorList>
    </citation>
    <scope>NUCLEOTIDE SEQUENCE</scope>
</reference>
<dbReference type="AlphaFoldDB" id="A0A7R9CRJ4"/>
<dbReference type="GO" id="GO:0005730">
    <property type="term" value="C:nucleolus"/>
    <property type="evidence" value="ECO:0007669"/>
    <property type="project" value="UniProtKB-SubCell"/>
</dbReference>
<dbReference type="InterPro" id="IPR009668">
    <property type="entry name" value="RNA_pol-assoc_fac_A49-like"/>
</dbReference>
<evidence type="ECO:0000256" key="5">
    <source>
        <dbReference type="ARBA" id="ARBA00023242"/>
    </source>
</evidence>